<reference evidence="6" key="2">
    <citation type="submission" date="2023-06" db="EMBL/GenBank/DDBJ databases">
        <authorList>
            <consortium name="Lawrence Berkeley National Laboratory"/>
            <person name="Haridas S."/>
            <person name="Hensen N."/>
            <person name="Bonometti L."/>
            <person name="Westerberg I."/>
            <person name="Brannstrom I.O."/>
            <person name="Guillou S."/>
            <person name="Cros-Aarteil S."/>
            <person name="Calhoun S."/>
            <person name="Kuo A."/>
            <person name="Mondo S."/>
            <person name="Pangilinan J."/>
            <person name="Riley R."/>
            <person name="LaButti K."/>
            <person name="Andreopoulos B."/>
            <person name="Lipzen A."/>
            <person name="Chen C."/>
            <person name="Yanf M."/>
            <person name="Daum C."/>
            <person name="Ng V."/>
            <person name="Clum A."/>
            <person name="Steindorff A."/>
            <person name="Ohm R."/>
            <person name="Martin F."/>
            <person name="Silar P."/>
            <person name="Natvig D."/>
            <person name="Lalanne C."/>
            <person name="Gautier V."/>
            <person name="Ament-velasquez S.L."/>
            <person name="Kruys A."/>
            <person name="Hutchinson M.I."/>
            <person name="Powell A.J."/>
            <person name="Barry K."/>
            <person name="Miller A.N."/>
            <person name="Grigoriev I.V."/>
            <person name="Debuchy R."/>
            <person name="Gladieux P."/>
            <person name="Thoren M.H."/>
            <person name="Johannesson H."/>
        </authorList>
    </citation>
    <scope>NUCLEOTIDE SEQUENCE</scope>
    <source>
        <strain evidence="6">CBS 232.78</strain>
    </source>
</reference>
<evidence type="ECO:0000256" key="3">
    <source>
        <dbReference type="ARBA" id="ARBA00022827"/>
    </source>
</evidence>
<comment type="similarity">
    <text evidence="1">Belongs to the paxM FAD-dependent monooxygenase family.</text>
</comment>
<proteinExistence type="inferred from homology"/>
<dbReference type="GO" id="GO:0016491">
    <property type="term" value="F:oxidoreductase activity"/>
    <property type="evidence" value="ECO:0007669"/>
    <property type="project" value="UniProtKB-KW"/>
</dbReference>
<keyword evidence="2" id="KW-0285">Flavoprotein</keyword>
<reference evidence="6" key="1">
    <citation type="journal article" date="2023" name="Mol. Phylogenet. Evol.">
        <title>Genome-scale phylogeny and comparative genomics of the fungal order Sordariales.</title>
        <authorList>
            <person name="Hensen N."/>
            <person name="Bonometti L."/>
            <person name="Westerberg I."/>
            <person name="Brannstrom I.O."/>
            <person name="Guillou S."/>
            <person name="Cros-Aarteil S."/>
            <person name="Calhoun S."/>
            <person name="Haridas S."/>
            <person name="Kuo A."/>
            <person name="Mondo S."/>
            <person name="Pangilinan J."/>
            <person name="Riley R."/>
            <person name="LaButti K."/>
            <person name="Andreopoulos B."/>
            <person name="Lipzen A."/>
            <person name="Chen C."/>
            <person name="Yan M."/>
            <person name="Daum C."/>
            <person name="Ng V."/>
            <person name="Clum A."/>
            <person name="Steindorff A."/>
            <person name="Ohm R.A."/>
            <person name="Martin F."/>
            <person name="Silar P."/>
            <person name="Natvig D.O."/>
            <person name="Lalanne C."/>
            <person name="Gautier V."/>
            <person name="Ament-Velasquez S.L."/>
            <person name="Kruys A."/>
            <person name="Hutchinson M.I."/>
            <person name="Powell A.J."/>
            <person name="Barry K."/>
            <person name="Miller A.N."/>
            <person name="Grigoriev I.V."/>
            <person name="Debuchy R."/>
            <person name="Gladieux P."/>
            <person name="Hiltunen Thoren M."/>
            <person name="Johannesson H."/>
        </authorList>
    </citation>
    <scope>NUCLEOTIDE SEQUENCE</scope>
    <source>
        <strain evidence="6">CBS 232.78</strain>
    </source>
</reference>
<dbReference type="GO" id="GO:0044550">
    <property type="term" value="P:secondary metabolite biosynthetic process"/>
    <property type="evidence" value="ECO:0007669"/>
    <property type="project" value="TreeGrafter"/>
</dbReference>
<protein>
    <submittedName>
        <fullName evidence="6">Salicylate hydroxylase</fullName>
    </submittedName>
</protein>
<organism evidence="6 7">
    <name type="scientific">Podospora didyma</name>
    <dbReference type="NCBI Taxonomy" id="330526"/>
    <lineage>
        <taxon>Eukaryota</taxon>
        <taxon>Fungi</taxon>
        <taxon>Dikarya</taxon>
        <taxon>Ascomycota</taxon>
        <taxon>Pezizomycotina</taxon>
        <taxon>Sordariomycetes</taxon>
        <taxon>Sordariomycetidae</taxon>
        <taxon>Sordariales</taxon>
        <taxon>Podosporaceae</taxon>
        <taxon>Podospora</taxon>
    </lineage>
</organism>
<dbReference type="AlphaFoldDB" id="A0AAE0NGJ6"/>
<dbReference type="PANTHER" id="PTHR46720:SF3">
    <property type="entry name" value="FAD-BINDING DOMAIN-CONTAINING PROTEIN-RELATED"/>
    <property type="match status" value="1"/>
</dbReference>
<dbReference type="Gene3D" id="3.50.50.60">
    <property type="entry name" value="FAD/NAD(P)-binding domain"/>
    <property type="match status" value="1"/>
</dbReference>
<dbReference type="EMBL" id="JAULSW010000005">
    <property type="protein sequence ID" value="KAK3381103.1"/>
    <property type="molecule type" value="Genomic_DNA"/>
</dbReference>
<dbReference type="Pfam" id="PF01494">
    <property type="entry name" value="FAD_binding_3"/>
    <property type="match status" value="1"/>
</dbReference>
<keyword evidence="7" id="KW-1185">Reference proteome</keyword>
<dbReference type="InterPro" id="IPR051104">
    <property type="entry name" value="FAD_monoxygenase"/>
</dbReference>
<evidence type="ECO:0000256" key="2">
    <source>
        <dbReference type="ARBA" id="ARBA00022630"/>
    </source>
</evidence>
<feature type="domain" description="FAD-binding" evidence="5">
    <location>
        <begin position="73"/>
        <end position="317"/>
    </location>
</feature>
<comment type="caution">
    <text evidence="6">The sequence shown here is derived from an EMBL/GenBank/DDBJ whole genome shotgun (WGS) entry which is preliminary data.</text>
</comment>
<evidence type="ECO:0000313" key="7">
    <source>
        <dbReference type="Proteomes" id="UP001285441"/>
    </source>
</evidence>
<keyword evidence="4" id="KW-0560">Oxidoreductase</keyword>
<sequence length="372" mass="39886">MAKTKIRIAIIGGGLAGTAVPNALVRSGNLDGSGPEAGTIIIDLGGKGDPGVGVHRASLFREVLSSLPPDRLHASKKLTSITRQEAEDGAIQASLDDGTVEHFDAVIGADGIFSSVRNHVPDGADAALEEHSPSPAGFWDCTALVPFEKAKSRLGEQYFEVDRLYGWMGDGAFIMHDLLDARKTVQCVMSMVEKDPSPTPAKDRKRPVTRELLNKALHAWLDGPITNGVIDMNLMCYSRWEQKSTPTYASGRVCIVGDAAHATSPWQGAGAGQAFENAVVLGALLGGINITRATDLAAAFKEFDAVRRPRCQQVIDSSRGTGVIMCGREPDVGLDPDRMRAALAGHWSFIFSLDLDGHKADALERMKEFLLE</sequence>
<evidence type="ECO:0000256" key="4">
    <source>
        <dbReference type="ARBA" id="ARBA00023002"/>
    </source>
</evidence>
<accession>A0AAE0NGJ6</accession>
<evidence type="ECO:0000313" key="6">
    <source>
        <dbReference type="EMBL" id="KAK3381103.1"/>
    </source>
</evidence>
<dbReference type="GO" id="GO:0071949">
    <property type="term" value="F:FAD binding"/>
    <property type="evidence" value="ECO:0007669"/>
    <property type="project" value="InterPro"/>
</dbReference>
<evidence type="ECO:0000259" key="5">
    <source>
        <dbReference type="Pfam" id="PF01494"/>
    </source>
</evidence>
<dbReference type="Proteomes" id="UP001285441">
    <property type="component" value="Unassembled WGS sequence"/>
</dbReference>
<dbReference type="InterPro" id="IPR036188">
    <property type="entry name" value="FAD/NAD-bd_sf"/>
</dbReference>
<keyword evidence="3" id="KW-0274">FAD</keyword>
<name>A0AAE0NGJ6_9PEZI</name>
<dbReference type="PRINTS" id="PR00420">
    <property type="entry name" value="RNGMNOXGNASE"/>
</dbReference>
<dbReference type="SUPFAM" id="SSF51905">
    <property type="entry name" value="FAD/NAD(P)-binding domain"/>
    <property type="match status" value="1"/>
</dbReference>
<dbReference type="PANTHER" id="PTHR46720">
    <property type="entry name" value="HYDROXYLASE, PUTATIVE (AFU_ORTHOLOGUE AFUA_3G01460)-RELATED"/>
    <property type="match status" value="1"/>
</dbReference>
<evidence type="ECO:0000256" key="1">
    <source>
        <dbReference type="ARBA" id="ARBA00007992"/>
    </source>
</evidence>
<gene>
    <name evidence="6" type="ORF">B0H63DRAFT_494994</name>
</gene>
<dbReference type="InterPro" id="IPR002938">
    <property type="entry name" value="FAD-bd"/>
</dbReference>